<evidence type="ECO:0000259" key="12">
    <source>
        <dbReference type="Pfam" id="PF05970"/>
    </source>
</evidence>
<dbReference type="GO" id="GO:0043139">
    <property type="term" value="F:5'-3' DNA helicase activity"/>
    <property type="evidence" value="ECO:0007669"/>
    <property type="project" value="UniProtKB-UniRule"/>
</dbReference>
<dbReference type="PANTHER" id="PTHR47642:SF5">
    <property type="entry name" value="ATP-DEPENDENT DNA HELICASE"/>
    <property type="match status" value="1"/>
</dbReference>
<dbReference type="GO" id="GO:0003677">
    <property type="term" value="F:DNA binding"/>
    <property type="evidence" value="ECO:0007669"/>
    <property type="project" value="UniProtKB-KW"/>
</dbReference>
<dbReference type="GO" id="GO:0016887">
    <property type="term" value="F:ATP hydrolysis activity"/>
    <property type="evidence" value="ECO:0007669"/>
    <property type="project" value="RHEA"/>
</dbReference>
<dbReference type="InterPro" id="IPR051055">
    <property type="entry name" value="PIF1_helicase"/>
</dbReference>
<feature type="domain" description="DNA helicase Pif1-like DEAD-box helicase" evidence="12">
    <location>
        <begin position="187"/>
        <end position="387"/>
    </location>
</feature>
<keyword evidence="8 10" id="KW-0413">Isomerase</keyword>
<dbReference type="Gene3D" id="3.40.50.300">
    <property type="entry name" value="P-loop containing nucleotide triphosphate hydrolases"/>
    <property type="match status" value="2"/>
</dbReference>
<evidence type="ECO:0000256" key="8">
    <source>
        <dbReference type="ARBA" id="ARBA00023235"/>
    </source>
</evidence>
<feature type="binding site" evidence="10">
    <location>
        <begin position="209"/>
        <end position="216"/>
    </location>
    <ligand>
        <name>ATP</name>
        <dbReference type="ChEBI" id="CHEBI:30616"/>
    </ligand>
</feature>
<dbReference type="HAMAP" id="MF_03176">
    <property type="entry name" value="PIF1"/>
    <property type="match status" value="1"/>
</dbReference>
<dbReference type="GO" id="GO:0005634">
    <property type="term" value="C:nucleus"/>
    <property type="evidence" value="ECO:0007669"/>
    <property type="project" value="UniProtKB-SubCell"/>
</dbReference>
<dbReference type="GO" id="GO:0005739">
    <property type="term" value="C:mitochondrion"/>
    <property type="evidence" value="ECO:0007669"/>
    <property type="project" value="UniProtKB-SubCell"/>
</dbReference>
<keyword evidence="10" id="KW-0496">Mitochondrion</keyword>
<dbReference type="CDD" id="cd18037">
    <property type="entry name" value="DEXSc_Pif1_like"/>
    <property type="match status" value="1"/>
</dbReference>
<evidence type="ECO:0000256" key="10">
    <source>
        <dbReference type="HAMAP-Rule" id="MF_03176"/>
    </source>
</evidence>
<dbReference type="PANTHER" id="PTHR47642">
    <property type="entry name" value="ATP-DEPENDENT DNA HELICASE"/>
    <property type="match status" value="1"/>
</dbReference>
<keyword evidence="5 10" id="KW-0067">ATP-binding</keyword>
<keyword evidence="3 10" id="KW-0378">Hydrolase</keyword>
<dbReference type="InterPro" id="IPR010285">
    <property type="entry name" value="DNA_helicase_pif1-like_DEAD"/>
</dbReference>
<comment type="function">
    <text evidence="10">DNA-dependent ATPase and 5'-3' DNA helicase required for the maintenance of both mitochondrial and nuclear genome stability.</text>
</comment>
<keyword evidence="9 10" id="KW-0539">Nucleus</keyword>
<evidence type="ECO:0000256" key="4">
    <source>
        <dbReference type="ARBA" id="ARBA00022806"/>
    </source>
</evidence>
<evidence type="ECO:0000256" key="7">
    <source>
        <dbReference type="ARBA" id="ARBA00023204"/>
    </source>
</evidence>
<sequence>MSSYKSRKSQPKQKLISSFFLPVSAPAPTPRAPTTAKNPIVVSDNSTPEKVPKLLKAQSNLVQKTQGRSSFEEPASSDTSFVSPDVDNFRNPVLKSLVGKAAGLPTRLSSQKDSGADLFVISDLEDGKENVRPATQENTPTLGTQPTLKRAATSSSFDLFKPKKLWRKLPTPLTPPPSSLNNTRVCLSEAQLEVIDAVVNRRENVFFTGSAGTGKSVVLRQLVEELYRLHGRSTVGVTASTGLAACNINGQTVHKFLGIGLGTGSPTDLANKIKKNPMTKKKWMTLKVLLIDEILMIDGRLFTKIDEIAKLIRNKNTPFGGIQVVCSGDFFQLPPVDKEGKSQYCFDSPSWKTAMKHTMVLKKVFRQEGDNQLIDMLNSLREGTFSQELLRLFHLLKRKVEYTDGIEPTELFPTRIEVKRANEFRLLRLQGDSFTFTARDNDSSPQLKKLFENLMCEEKLTLKKGAQVMYLKNHPDNTVVNGSIGRVVAFLPELIFAAFFTSFLPIEFINPAPEFVQMIEILSEAIGQSQLSLNTRDVFEYLSERRKQKLAPLILEAFGMSKDLGLMPVVLFKTNKESTLMLVRREEFSVDQGRNFRSNSSMPESLVREQVPLVLAWAMSIHKSQGQSIDRLRVDLRRTFEKGQIYVALSRATNKEQLEVYNFDHQRIIVSQEVQNFYKSLKVAGE</sequence>
<dbReference type="GO" id="GO:0006281">
    <property type="term" value="P:DNA repair"/>
    <property type="evidence" value="ECO:0007669"/>
    <property type="project" value="UniProtKB-UniRule"/>
</dbReference>
<dbReference type="SUPFAM" id="SSF52540">
    <property type="entry name" value="P-loop containing nucleoside triphosphate hydrolases"/>
    <property type="match status" value="2"/>
</dbReference>
<feature type="DNA-binding region" evidence="10">
    <location>
        <begin position="644"/>
        <end position="663"/>
    </location>
</feature>
<evidence type="ECO:0000256" key="11">
    <source>
        <dbReference type="SAM" id="MobiDB-lite"/>
    </source>
</evidence>
<feature type="region of interest" description="Disordered" evidence="11">
    <location>
        <begin position="23"/>
        <end position="84"/>
    </location>
</feature>
<dbReference type="Proteomes" id="UP000292447">
    <property type="component" value="Chromosome I"/>
</dbReference>
<dbReference type="GO" id="GO:0000723">
    <property type="term" value="P:telomere maintenance"/>
    <property type="evidence" value="ECO:0007669"/>
    <property type="project" value="InterPro"/>
</dbReference>
<proteinExistence type="inferred from homology"/>
<name>A0A4P6XHN0_9ASCO</name>
<dbReference type="Pfam" id="PF05970">
    <property type="entry name" value="PIF1"/>
    <property type="match status" value="1"/>
</dbReference>
<evidence type="ECO:0000256" key="9">
    <source>
        <dbReference type="ARBA" id="ARBA00023242"/>
    </source>
</evidence>
<dbReference type="GO" id="GO:0005524">
    <property type="term" value="F:ATP binding"/>
    <property type="evidence" value="ECO:0007669"/>
    <property type="project" value="UniProtKB-UniRule"/>
</dbReference>
<evidence type="ECO:0000256" key="6">
    <source>
        <dbReference type="ARBA" id="ARBA00023125"/>
    </source>
</evidence>
<evidence type="ECO:0000256" key="1">
    <source>
        <dbReference type="ARBA" id="ARBA00022741"/>
    </source>
</evidence>
<dbReference type="InterPro" id="IPR027417">
    <property type="entry name" value="P-loop_NTPase"/>
</dbReference>
<comment type="similarity">
    <text evidence="10">Belongs to the helicase family. PIF1 subfamily.</text>
</comment>
<evidence type="ECO:0000313" key="14">
    <source>
        <dbReference type="Proteomes" id="UP000292447"/>
    </source>
</evidence>
<dbReference type="InterPro" id="IPR048293">
    <property type="entry name" value="PIF1_RRM3_pfh1"/>
</dbReference>
<evidence type="ECO:0000256" key="5">
    <source>
        <dbReference type="ARBA" id="ARBA00022840"/>
    </source>
</evidence>
<evidence type="ECO:0000256" key="3">
    <source>
        <dbReference type="ARBA" id="ARBA00022801"/>
    </source>
</evidence>
<keyword evidence="6 10" id="KW-0238">DNA-binding</keyword>
<dbReference type="EMBL" id="CP034456">
    <property type="protein sequence ID" value="QBM86782.1"/>
    <property type="molecule type" value="Genomic_DNA"/>
</dbReference>
<feature type="compositionally biased region" description="Polar residues" evidence="11">
    <location>
        <begin position="57"/>
        <end position="69"/>
    </location>
</feature>
<protein>
    <recommendedName>
        <fullName evidence="10">ATP-dependent DNA helicase PIF1</fullName>
        <ecNumber evidence="10">5.6.2.3</ecNumber>
    </recommendedName>
    <alternativeName>
        <fullName evidence="10">DNA 5'-3' helicase PIF1</fullName>
    </alternativeName>
    <alternativeName>
        <fullName evidence="10">DNA repair and recombination helicase PIF1</fullName>
    </alternativeName>
</protein>
<comment type="catalytic activity">
    <reaction evidence="10">
        <text>ATP + H2O = ADP + phosphate + H(+)</text>
        <dbReference type="Rhea" id="RHEA:13065"/>
        <dbReference type="ChEBI" id="CHEBI:15377"/>
        <dbReference type="ChEBI" id="CHEBI:15378"/>
        <dbReference type="ChEBI" id="CHEBI:30616"/>
        <dbReference type="ChEBI" id="CHEBI:43474"/>
        <dbReference type="ChEBI" id="CHEBI:456216"/>
        <dbReference type="EC" id="5.6.2.3"/>
    </reaction>
</comment>
<keyword evidence="7 10" id="KW-0234">DNA repair</keyword>
<reference evidence="14" key="1">
    <citation type="submission" date="2019-03" db="EMBL/GenBank/DDBJ databases">
        <title>Snf2 controls pulcherriminic acid biosynthesis and connects pigmentation and antifungal activity of the yeast Metschnikowia pulcherrima.</title>
        <authorList>
            <person name="Gore-Lloyd D."/>
            <person name="Sumann I."/>
            <person name="Brachmann A.O."/>
            <person name="Schneeberger K."/>
            <person name="Ortiz-Merino R.A."/>
            <person name="Moreno-Beltran M."/>
            <person name="Schlaefli M."/>
            <person name="Kirner P."/>
            <person name="Santos Kron A."/>
            <person name="Wolfe K.H."/>
            <person name="Piel J."/>
            <person name="Ahrens C.H."/>
            <person name="Henk D."/>
            <person name="Freimoser F.M."/>
        </authorList>
    </citation>
    <scope>NUCLEOTIDE SEQUENCE [LARGE SCALE GENOMIC DNA]</scope>
    <source>
        <strain evidence="14">APC 1.2</strain>
    </source>
</reference>
<evidence type="ECO:0000313" key="13">
    <source>
        <dbReference type="EMBL" id="QBM86782.1"/>
    </source>
</evidence>
<comment type="subunit">
    <text evidence="10">Monomer.</text>
</comment>
<dbReference type="STRING" id="2163413.A0A4P6XHN0"/>
<keyword evidence="2 10" id="KW-0227">DNA damage</keyword>
<accession>A0A4P6XHN0</accession>
<dbReference type="GO" id="GO:0006310">
    <property type="term" value="P:DNA recombination"/>
    <property type="evidence" value="ECO:0007669"/>
    <property type="project" value="UniProtKB-UniRule"/>
</dbReference>
<keyword evidence="1 10" id="KW-0547">Nucleotide-binding</keyword>
<keyword evidence="14" id="KW-1185">Reference proteome</keyword>
<keyword evidence="10" id="KW-0233">DNA recombination</keyword>
<keyword evidence="4 10" id="KW-0347">Helicase</keyword>
<dbReference type="AlphaFoldDB" id="A0A4P6XHN0"/>
<comment type="cofactor">
    <cofactor evidence="10">
        <name>Mg(2+)</name>
        <dbReference type="ChEBI" id="CHEBI:18420"/>
    </cofactor>
</comment>
<dbReference type="EC" id="5.6.2.3" evidence="10"/>
<comment type="subcellular location">
    <subcellularLocation>
        <location evidence="10">Nucleus</location>
    </subcellularLocation>
    <subcellularLocation>
        <location evidence="10">Mitochondrion</location>
    </subcellularLocation>
</comment>
<gene>
    <name evidence="13" type="primary">MPUL0A14290</name>
    <name evidence="10" type="synonym">PIF1</name>
    <name evidence="13" type="ORF">METSCH_A14290</name>
</gene>
<dbReference type="CDD" id="cd18809">
    <property type="entry name" value="SF1_C_RecD"/>
    <property type="match status" value="1"/>
</dbReference>
<evidence type="ECO:0000256" key="2">
    <source>
        <dbReference type="ARBA" id="ARBA00022763"/>
    </source>
</evidence>
<organism evidence="13 14">
    <name type="scientific">Metschnikowia aff. pulcherrima</name>
    <dbReference type="NCBI Taxonomy" id="2163413"/>
    <lineage>
        <taxon>Eukaryota</taxon>
        <taxon>Fungi</taxon>
        <taxon>Dikarya</taxon>
        <taxon>Ascomycota</taxon>
        <taxon>Saccharomycotina</taxon>
        <taxon>Pichiomycetes</taxon>
        <taxon>Metschnikowiaceae</taxon>
        <taxon>Metschnikowia</taxon>
    </lineage>
</organism>